<dbReference type="AlphaFoldDB" id="A0A1M7U5D6"/>
<protein>
    <recommendedName>
        <fullName evidence="4">Formate dehydrogenase region TAT target</fullName>
    </recommendedName>
</protein>
<dbReference type="RefSeq" id="WP_156898565.1">
    <property type="nucleotide sequence ID" value="NZ_LT670849.1"/>
</dbReference>
<keyword evidence="3" id="KW-1185">Reference proteome</keyword>
<evidence type="ECO:0008006" key="4">
    <source>
        <dbReference type="Google" id="ProtNLM"/>
    </source>
</evidence>
<dbReference type="PROSITE" id="PS51318">
    <property type="entry name" value="TAT"/>
    <property type="match status" value="1"/>
</dbReference>
<dbReference type="EMBL" id="LT670849">
    <property type="protein sequence ID" value="SHN78342.1"/>
    <property type="molecule type" value="Genomic_DNA"/>
</dbReference>
<reference evidence="3" key="1">
    <citation type="submission" date="2016-11" db="EMBL/GenBank/DDBJ databases">
        <authorList>
            <person name="Varghese N."/>
            <person name="Submissions S."/>
        </authorList>
    </citation>
    <scope>NUCLEOTIDE SEQUENCE [LARGE SCALE GENOMIC DNA]</scope>
    <source>
        <strain evidence="3">GAS401</strain>
    </source>
</reference>
<feature type="region of interest" description="Disordered" evidence="1">
    <location>
        <begin position="28"/>
        <end position="48"/>
    </location>
</feature>
<evidence type="ECO:0000256" key="1">
    <source>
        <dbReference type="SAM" id="MobiDB-lite"/>
    </source>
</evidence>
<dbReference type="InterPro" id="IPR006311">
    <property type="entry name" value="TAT_signal"/>
</dbReference>
<dbReference type="Proteomes" id="UP000184096">
    <property type="component" value="Chromosome I"/>
</dbReference>
<sequence>MPENFERKFPRRDLLRLAMAGTGAALIGSQLPDPASAQSVDLKSKRRARYQADSAEVRNFYRVNSYPTR</sequence>
<accession>A0A1M7U5D6</accession>
<dbReference type="OrthoDB" id="8254240at2"/>
<name>A0A1M7U5D6_9BRAD</name>
<gene>
    <name evidence="2" type="ORF">SAMN05444170_3650</name>
</gene>
<organism evidence="2 3">
    <name type="scientific">Bradyrhizobium erythrophlei</name>
    <dbReference type="NCBI Taxonomy" id="1437360"/>
    <lineage>
        <taxon>Bacteria</taxon>
        <taxon>Pseudomonadati</taxon>
        <taxon>Pseudomonadota</taxon>
        <taxon>Alphaproteobacteria</taxon>
        <taxon>Hyphomicrobiales</taxon>
        <taxon>Nitrobacteraceae</taxon>
        <taxon>Bradyrhizobium</taxon>
    </lineage>
</organism>
<evidence type="ECO:0000313" key="2">
    <source>
        <dbReference type="EMBL" id="SHN78342.1"/>
    </source>
</evidence>
<proteinExistence type="predicted"/>
<evidence type="ECO:0000313" key="3">
    <source>
        <dbReference type="Proteomes" id="UP000184096"/>
    </source>
</evidence>